<organism evidence="2 3">
    <name type="scientific">Paracidovorax citrulli</name>
    <name type="common">Acidovorax citrulli</name>
    <dbReference type="NCBI Taxonomy" id="80869"/>
    <lineage>
        <taxon>Bacteria</taxon>
        <taxon>Pseudomonadati</taxon>
        <taxon>Pseudomonadota</taxon>
        <taxon>Betaproteobacteria</taxon>
        <taxon>Burkholderiales</taxon>
        <taxon>Comamonadaceae</taxon>
        <taxon>Paracidovorax</taxon>
    </lineage>
</organism>
<keyword evidence="3" id="KW-1185">Reference proteome</keyword>
<feature type="domain" description="Uracil-DNA glycosylase-like" evidence="1">
    <location>
        <begin position="27"/>
        <end position="189"/>
    </location>
</feature>
<dbReference type="Gene3D" id="3.40.470.10">
    <property type="entry name" value="Uracil-DNA glycosylase-like domain"/>
    <property type="match status" value="1"/>
</dbReference>
<accession>A0ABY9AM45</accession>
<keyword evidence="2" id="KW-0326">Glycosidase</keyword>
<evidence type="ECO:0000259" key="1">
    <source>
        <dbReference type="SMART" id="SM00986"/>
    </source>
</evidence>
<dbReference type="RefSeq" id="WP_011794221.1">
    <property type="nucleotide sequence ID" value="NZ_CP042302.1"/>
</dbReference>
<keyword evidence="2" id="KW-0378">Hydrolase</keyword>
<dbReference type="InterPro" id="IPR036895">
    <property type="entry name" value="Uracil-DNA_glycosylase-like_sf"/>
</dbReference>
<dbReference type="Pfam" id="PF03167">
    <property type="entry name" value="UDG"/>
    <property type="match status" value="1"/>
</dbReference>
<dbReference type="EC" id="3.2.2.15" evidence="2"/>
<dbReference type="GO" id="GO:0033958">
    <property type="term" value="F:DNA-deoxyinosine glycosylase activity"/>
    <property type="evidence" value="ECO:0007669"/>
    <property type="project" value="UniProtKB-EC"/>
</dbReference>
<sequence length="196" mass="21333">MPRSSRLPDSPPADPRPAAPVRLVGLAPVVSERTVVLVLGSFPGVASLRAGQYYGHPQNHFWPILQALWPRHPLPGRDRYAERCAWLLDRGLGLWDVYAACEREGSLDTSIRNAAVNDFAALRSRCPRLAAIAHNGGESFKHARAVRTALQLPAGLQDGPVPSLRLPSTSPANASWSFERKRAAWAAAFAPFGLMD</sequence>
<dbReference type="CDD" id="cd10032">
    <property type="entry name" value="UDG-F6_HDG"/>
    <property type="match status" value="1"/>
</dbReference>
<dbReference type="InterPro" id="IPR026353">
    <property type="entry name" value="Hypoxan-DNA_Glyclase"/>
</dbReference>
<evidence type="ECO:0000313" key="2">
    <source>
        <dbReference type="EMBL" id="WIY47995.1"/>
    </source>
</evidence>
<dbReference type="SUPFAM" id="SSF52141">
    <property type="entry name" value="Uracil-DNA glycosylase-like"/>
    <property type="match status" value="1"/>
</dbReference>
<dbReference type="Proteomes" id="UP001242732">
    <property type="component" value="Chromosome"/>
</dbReference>
<gene>
    <name evidence="2" type="ORF">QRO08_19560</name>
</gene>
<dbReference type="SMART" id="SM00987">
    <property type="entry name" value="UreE_C"/>
    <property type="match status" value="1"/>
</dbReference>
<name>A0ABY9AM45_PARCI</name>
<dbReference type="SMART" id="SM00986">
    <property type="entry name" value="UDG"/>
    <property type="match status" value="1"/>
</dbReference>
<evidence type="ECO:0000313" key="3">
    <source>
        <dbReference type="Proteomes" id="UP001242732"/>
    </source>
</evidence>
<dbReference type="EMBL" id="CP127363">
    <property type="protein sequence ID" value="WIY47995.1"/>
    <property type="molecule type" value="Genomic_DNA"/>
</dbReference>
<proteinExistence type="predicted"/>
<protein>
    <submittedName>
        <fullName evidence="2">DNA-deoxyinosine glycosylase</fullName>
        <ecNumber evidence="2">3.2.2.15</ecNumber>
    </submittedName>
</protein>
<reference evidence="2 3" key="1">
    <citation type="submission" date="2023-06" db="EMBL/GenBank/DDBJ databases">
        <authorList>
            <person name="Ham H."/>
            <person name="Park D.S."/>
        </authorList>
    </citation>
    <scope>NUCLEOTIDE SEQUENCE [LARGE SCALE GENOMIC DNA]</scope>
    <source>
        <strain evidence="2 3">KACC 17005</strain>
    </source>
</reference>
<dbReference type="NCBIfam" id="TIGR04274">
    <property type="entry name" value="hypoxanDNAglyco"/>
    <property type="match status" value="1"/>
</dbReference>
<dbReference type="InterPro" id="IPR005122">
    <property type="entry name" value="Uracil-DNA_glycosylase-like"/>
</dbReference>